<dbReference type="KEGG" id="tnl:113507512"/>
<sequence>MEKLDDQHYVLSFPHETKAQLICNQKDYIMLQGSYLATIPVGCPLKSEEFTISNDYDEIEGQSLKLMKLPYDAEKHAAAATHINLNSIDLQGLHSVQDKVMLQNPVQLDQLQMDVFYHTTIPFYGVLLAAGITTIIAMTRRYLCKFKKTSRKDQQPPVIILEGNKNPEDVPATFSLNVLK</sequence>
<organism evidence="2 3">
    <name type="scientific">Trichoplusia ni</name>
    <name type="common">Cabbage looper</name>
    <dbReference type="NCBI Taxonomy" id="7111"/>
    <lineage>
        <taxon>Eukaryota</taxon>
        <taxon>Metazoa</taxon>
        <taxon>Ecdysozoa</taxon>
        <taxon>Arthropoda</taxon>
        <taxon>Hexapoda</taxon>
        <taxon>Insecta</taxon>
        <taxon>Pterygota</taxon>
        <taxon>Neoptera</taxon>
        <taxon>Endopterygota</taxon>
        <taxon>Lepidoptera</taxon>
        <taxon>Glossata</taxon>
        <taxon>Ditrysia</taxon>
        <taxon>Noctuoidea</taxon>
        <taxon>Noctuidae</taxon>
        <taxon>Plusiinae</taxon>
        <taxon>Trichoplusia</taxon>
    </lineage>
</organism>
<keyword evidence="1" id="KW-0812">Transmembrane</keyword>
<keyword evidence="1" id="KW-1133">Transmembrane helix</keyword>
<dbReference type="OrthoDB" id="7290788at2759"/>
<evidence type="ECO:0000313" key="2">
    <source>
        <dbReference type="Proteomes" id="UP000322000"/>
    </source>
</evidence>
<dbReference type="InParanoid" id="A0A7E5X170"/>
<evidence type="ECO:0000313" key="3">
    <source>
        <dbReference type="RefSeq" id="XP_026746166.1"/>
    </source>
</evidence>
<keyword evidence="2" id="KW-1185">Reference proteome</keyword>
<name>A0A7E5X170_TRINI</name>
<accession>A0A7E5X170</accession>
<proteinExistence type="predicted"/>
<protein>
    <submittedName>
        <fullName evidence="3">Uncharacterized protein LOC113507512</fullName>
    </submittedName>
</protein>
<reference evidence="3" key="1">
    <citation type="submission" date="2025-08" db="UniProtKB">
        <authorList>
            <consortium name="RefSeq"/>
        </authorList>
    </citation>
    <scope>IDENTIFICATION</scope>
</reference>
<gene>
    <name evidence="3" type="primary">LOC113507512</name>
</gene>
<keyword evidence="1" id="KW-0472">Membrane</keyword>
<dbReference type="GeneID" id="113507512"/>
<dbReference type="AlphaFoldDB" id="A0A7E5X170"/>
<evidence type="ECO:0000256" key="1">
    <source>
        <dbReference type="SAM" id="Phobius"/>
    </source>
</evidence>
<dbReference type="RefSeq" id="XP_026746166.1">
    <property type="nucleotide sequence ID" value="XM_026890365.1"/>
</dbReference>
<feature type="transmembrane region" description="Helical" evidence="1">
    <location>
        <begin position="121"/>
        <end position="143"/>
    </location>
</feature>
<dbReference type="Proteomes" id="UP000322000">
    <property type="component" value="Unplaced"/>
</dbReference>